<dbReference type="CDD" id="cd00082">
    <property type="entry name" value="HisKA"/>
    <property type="match status" value="1"/>
</dbReference>
<keyword evidence="4" id="KW-0808">Transferase</keyword>
<evidence type="ECO:0000256" key="2">
    <source>
        <dbReference type="ARBA" id="ARBA00012438"/>
    </source>
</evidence>
<dbReference type="Gene3D" id="3.40.50.2300">
    <property type="match status" value="2"/>
</dbReference>
<dbReference type="PROSITE" id="PS50113">
    <property type="entry name" value="PAC"/>
    <property type="match status" value="2"/>
</dbReference>
<dbReference type="SMART" id="SM00388">
    <property type="entry name" value="HisKA"/>
    <property type="match status" value="1"/>
</dbReference>
<dbReference type="GO" id="GO:0000155">
    <property type="term" value="F:phosphorelay sensor kinase activity"/>
    <property type="evidence" value="ECO:0007669"/>
    <property type="project" value="InterPro"/>
</dbReference>
<dbReference type="SMART" id="SM00091">
    <property type="entry name" value="PAS"/>
    <property type="match status" value="2"/>
</dbReference>
<gene>
    <name evidence="13" type="ORF">HXW94_09325</name>
</gene>
<evidence type="ECO:0000256" key="1">
    <source>
        <dbReference type="ARBA" id="ARBA00000085"/>
    </source>
</evidence>
<dbReference type="PANTHER" id="PTHR43065:SF46">
    <property type="entry name" value="C4-DICARBOXYLATE TRANSPORT SENSOR PROTEIN DCTB"/>
    <property type="match status" value="1"/>
</dbReference>
<dbReference type="SUPFAM" id="SSF55785">
    <property type="entry name" value="PYP-like sensor domain (PAS domain)"/>
    <property type="match status" value="2"/>
</dbReference>
<evidence type="ECO:0000259" key="11">
    <source>
        <dbReference type="PROSITE" id="PS50112"/>
    </source>
</evidence>
<dbReference type="Gene3D" id="1.10.287.130">
    <property type="match status" value="1"/>
</dbReference>
<dbReference type="InterPro" id="IPR003661">
    <property type="entry name" value="HisK_dim/P_dom"/>
</dbReference>
<proteinExistence type="predicted"/>
<dbReference type="Pfam" id="PF00512">
    <property type="entry name" value="HisKA"/>
    <property type="match status" value="1"/>
</dbReference>
<dbReference type="InterPro" id="IPR035965">
    <property type="entry name" value="PAS-like_dom_sf"/>
</dbReference>
<dbReference type="PROSITE" id="PS50109">
    <property type="entry name" value="HIS_KIN"/>
    <property type="match status" value="1"/>
</dbReference>
<keyword evidence="14" id="KW-1185">Reference proteome</keyword>
<dbReference type="InterPro" id="IPR036890">
    <property type="entry name" value="HATPase_C_sf"/>
</dbReference>
<evidence type="ECO:0000256" key="6">
    <source>
        <dbReference type="ARBA" id="ARBA00022777"/>
    </source>
</evidence>
<dbReference type="GO" id="GO:0005524">
    <property type="term" value="F:ATP binding"/>
    <property type="evidence" value="ECO:0007669"/>
    <property type="project" value="UniProtKB-KW"/>
</dbReference>
<feature type="domain" description="Histidine kinase" evidence="10">
    <location>
        <begin position="451"/>
        <end position="675"/>
    </location>
</feature>
<dbReference type="PANTHER" id="PTHR43065">
    <property type="entry name" value="SENSOR HISTIDINE KINASE"/>
    <property type="match status" value="1"/>
</dbReference>
<dbReference type="Pfam" id="PF02518">
    <property type="entry name" value="HATPase_c"/>
    <property type="match status" value="1"/>
</dbReference>
<feature type="domain" description="PAS" evidence="11">
    <location>
        <begin position="300"/>
        <end position="342"/>
    </location>
</feature>
<keyword evidence="7" id="KW-0067">ATP-binding</keyword>
<dbReference type="SMART" id="SM00387">
    <property type="entry name" value="HATPase_c"/>
    <property type="match status" value="1"/>
</dbReference>
<evidence type="ECO:0000313" key="13">
    <source>
        <dbReference type="EMBL" id="NWH05184.1"/>
    </source>
</evidence>
<keyword evidence="9" id="KW-0812">Transmembrane</keyword>
<feature type="domain" description="PAC" evidence="12">
    <location>
        <begin position="379"/>
        <end position="431"/>
    </location>
</feature>
<evidence type="ECO:0000256" key="8">
    <source>
        <dbReference type="ARBA" id="ARBA00023012"/>
    </source>
</evidence>
<dbReference type="EMBL" id="JACADJ010000027">
    <property type="protein sequence ID" value="NWH05184.1"/>
    <property type="molecule type" value="Genomic_DNA"/>
</dbReference>
<keyword evidence="9" id="KW-0472">Membrane</keyword>
<protein>
    <recommendedName>
        <fullName evidence="2">histidine kinase</fullName>
        <ecNumber evidence="2">2.7.13.3</ecNumber>
    </recommendedName>
</protein>
<dbReference type="EC" id="2.7.13.3" evidence="2"/>
<name>A0A850SUZ3_9BACT</name>
<dbReference type="Pfam" id="PF08448">
    <property type="entry name" value="PAS_4"/>
    <property type="match status" value="1"/>
</dbReference>
<dbReference type="InterPro" id="IPR013656">
    <property type="entry name" value="PAS_4"/>
</dbReference>
<accession>A0A850SUZ3</accession>
<keyword evidence="8" id="KW-0902">Two-component regulatory system</keyword>
<evidence type="ECO:0000256" key="3">
    <source>
        <dbReference type="ARBA" id="ARBA00022553"/>
    </source>
</evidence>
<keyword evidence="9" id="KW-1133">Transmembrane helix</keyword>
<dbReference type="InterPro" id="IPR005467">
    <property type="entry name" value="His_kinase_dom"/>
</dbReference>
<dbReference type="InterPro" id="IPR004358">
    <property type="entry name" value="Sig_transdc_His_kin-like_C"/>
</dbReference>
<evidence type="ECO:0000259" key="12">
    <source>
        <dbReference type="PROSITE" id="PS50113"/>
    </source>
</evidence>
<evidence type="ECO:0000313" key="14">
    <source>
        <dbReference type="Proteomes" id="UP000553343"/>
    </source>
</evidence>
<keyword evidence="6" id="KW-0418">Kinase</keyword>
<evidence type="ECO:0000256" key="9">
    <source>
        <dbReference type="SAM" id="Phobius"/>
    </source>
</evidence>
<organism evidence="13 14">
    <name type="scientific">Desulfobacter latus</name>
    <dbReference type="NCBI Taxonomy" id="2292"/>
    <lineage>
        <taxon>Bacteria</taxon>
        <taxon>Pseudomonadati</taxon>
        <taxon>Thermodesulfobacteriota</taxon>
        <taxon>Desulfobacteria</taxon>
        <taxon>Desulfobacterales</taxon>
        <taxon>Desulfobacteraceae</taxon>
        <taxon>Desulfobacter</taxon>
    </lineage>
</organism>
<dbReference type="InterPro" id="IPR003594">
    <property type="entry name" value="HATPase_dom"/>
</dbReference>
<dbReference type="SUPFAM" id="SSF47384">
    <property type="entry name" value="Homodimeric domain of signal transducing histidine kinase"/>
    <property type="match status" value="1"/>
</dbReference>
<keyword evidence="5" id="KW-0547">Nucleotide-binding</keyword>
<dbReference type="AlphaFoldDB" id="A0A850SUZ3"/>
<comment type="catalytic activity">
    <reaction evidence="1">
        <text>ATP + protein L-histidine = ADP + protein N-phospho-L-histidine.</text>
        <dbReference type="EC" id="2.7.13.3"/>
    </reaction>
</comment>
<dbReference type="Proteomes" id="UP000553343">
    <property type="component" value="Unassembled WGS sequence"/>
</dbReference>
<keyword evidence="3" id="KW-0597">Phosphoprotein</keyword>
<feature type="transmembrane region" description="Helical" evidence="9">
    <location>
        <begin position="140"/>
        <end position="160"/>
    </location>
</feature>
<dbReference type="InterPro" id="IPR000014">
    <property type="entry name" value="PAS"/>
</dbReference>
<dbReference type="NCBIfam" id="TIGR00229">
    <property type="entry name" value="sensory_box"/>
    <property type="match status" value="2"/>
</dbReference>
<evidence type="ECO:0000256" key="5">
    <source>
        <dbReference type="ARBA" id="ARBA00022741"/>
    </source>
</evidence>
<feature type="domain" description="PAC" evidence="12">
    <location>
        <begin position="248"/>
        <end position="299"/>
    </location>
</feature>
<dbReference type="Pfam" id="PF13426">
    <property type="entry name" value="PAS_9"/>
    <property type="match status" value="1"/>
</dbReference>
<evidence type="ECO:0000256" key="7">
    <source>
        <dbReference type="ARBA" id="ARBA00022840"/>
    </source>
</evidence>
<dbReference type="SUPFAM" id="SSF55874">
    <property type="entry name" value="ATPase domain of HSP90 chaperone/DNA topoisomerase II/histidine kinase"/>
    <property type="match status" value="1"/>
</dbReference>
<dbReference type="PRINTS" id="PR00344">
    <property type="entry name" value="BCTRLSENSOR"/>
</dbReference>
<evidence type="ECO:0000256" key="4">
    <source>
        <dbReference type="ARBA" id="ARBA00022679"/>
    </source>
</evidence>
<dbReference type="Gene3D" id="3.30.565.10">
    <property type="entry name" value="Histidine kinase-like ATPase, C-terminal domain"/>
    <property type="match status" value="1"/>
</dbReference>
<dbReference type="InterPro" id="IPR000700">
    <property type="entry name" value="PAS-assoc_C"/>
</dbReference>
<comment type="caution">
    <text evidence="13">The sequence shown here is derived from an EMBL/GenBank/DDBJ whole genome shotgun (WGS) entry which is preliminary data.</text>
</comment>
<dbReference type="CDD" id="cd00130">
    <property type="entry name" value="PAS"/>
    <property type="match status" value="2"/>
</dbReference>
<evidence type="ECO:0000259" key="10">
    <source>
        <dbReference type="PROSITE" id="PS50109"/>
    </source>
</evidence>
<dbReference type="PROSITE" id="PS50112">
    <property type="entry name" value="PAS"/>
    <property type="match status" value="2"/>
</dbReference>
<dbReference type="Gene3D" id="3.30.450.20">
    <property type="entry name" value="PAS domain"/>
    <property type="match status" value="2"/>
</dbReference>
<dbReference type="InterPro" id="IPR036097">
    <property type="entry name" value="HisK_dim/P_sf"/>
</dbReference>
<reference evidence="13 14" key="1">
    <citation type="submission" date="2020-06" db="EMBL/GenBank/DDBJ databases">
        <title>High-quality draft genome of sulfate reducer Desulfobacter latus type strain AcrS2 isolated from marine sediment.</title>
        <authorList>
            <person name="Hoppe M."/>
            <person name="Larsen C.K."/>
            <person name="Marshall I.P.G."/>
            <person name="Schramm A."/>
            <person name="Marietou A.G."/>
        </authorList>
    </citation>
    <scope>NUCLEOTIDE SEQUENCE [LARGE SCALE GENOMIC DNA]</scope>
    <source>
        <strain evidence="13 14">AcRS2</strain>
    </source>
</reference>
<sequence>MKNTDVHDVLGKFSPDTLLFRLNNLLNAEEHFVSIHETMAILSKEVALPIFTAWDFDMGLGAIGGVLVSAMEQGRKAAALSIQILEGTSADDIPIIMESPNIPFIDYQQIRRFGLTLKDLPEGVHLMNRPDTLWGKYKHLISFVLCSLFSLMIIVVLQTVHLKKRYKIEKTLKASKEEIKSIFRTAPVGIGFVVNRVLKKVNNRMCEICGYDESELIGRSARILYPDDAAFEFVGRKKYDQITKHGIGKVETRWQRKDGSIVDVILSSTFVDVADHAKGVTFTALDITDHKQTKNDLESQQKFLTAVFDNIEEGIVICDENGTLVQFNEAARKLHGLPEQPVKPQQWSEYYSLFKADGITPLPVEEIPLYRALTGEHVRDAEIVVATGDSSLRHLVCNGQRLKNNAGKIIGAVVAMHDDTQRRMAELKRKKLQTQLNQARKMESIGTLAGGIAHEFNNILSIIIGNNELIMEDLPEKSLARENSEEIRLASLRARDIVRHLLTFSRHDASSKKPIEIGSVVRESLKLIRSTTPTNIEIRDKISPDCLPIYGDATQINQILINLCNNAVDALQISGGTIDIELCNTNLEENEAFLIPTSASGTYVKLAVRDNGIGMDKKILEKIFEPYFTTKGVGEGSGLGLAVVHGIVKKHGGSIVCDSKKNQGSVFTILIPAYDEPSIAKE</sequence>
<feature type="domain" description="PAS" evidence="11">
    <location>
        <begin position="201"/>
        <end position="228"/>
    </location>
</feature>